<organism evidence="12 13">
    <name type="scientific">Litchfieldia luteola</name>
    <dbReference type="NCBI Taxonomy" id="682179"/>
    <lineage>
        <taxon>Bacteria</taxon>
        <taxon>Bacillati</taxon>
        <taxon>Bacillota</taxon>
        <taxon>Bacilli</taxon>
        <taxon>Bacillales</taxon>
        <taxon>Bacillaceae</taxon>
        <taxon>Litchfieldia</taxon>
    </lineage>
</organism>
<evidence type="ECO:0000256" key="8">
    <source>
        <dbReference type="ARBA" id="ARBA00023027"/>
    </source>
</evidence>
<evidence type="ECO:0000256" key="7">
    <source>
        <dbReference type="ARBA" id="ARBA00022840"/>
    </source>
</evidence>
<evidence type="ECO:0000256" key="5">
    <source>
        <dbReference type="ARBA" id="ARBA00022695"/>
    </source>
</evidence>
<dbReference type="NCBIfam" id="TIGR00482">
    <property type="entry name" value="nicotinate (nicotinamide) nucleotide adenylyltransferase"/>
    <property type="match status" value="1"/>
</dbReference>
<keyword evidence="4 10" id="KW-0808">Transferase</keyword>
<gene>
    <name evidence="10" type="primary">nadD</name>
    <name evidence="12" type="ORF">IMZ08_08315</name>
</gene>
<protein>
    <recommendedName>
        <fullName evidence="10">Probable nicotinate-nucleotide adenylyltransferase</fullName>
        <ecNumber evidence="10">2.7.7.18</ecNumber>
    </recommendedName>
    <alternativeName>
        <fullName evidence="10">Deamido-NAD(+) diphosphorylase</fullName>
    </alternativeName>
    <alternativeName>
        <fullName evidence="10">Deamido-NAD(+) pyrophosphorylase</fullName>
    </alternativeName>
    <alternativeName>
        <fullName evidence="10">Nicotinate mononucleotide adenylyltransferase</fullName>
        <shortName evidence="10">NaMN adenylyltransferase</shortName>
    </alternativeName>
</protein>
<dbReference type="PANTHER" id="PTHR39321:SF3">
    <property type="entry name" value="PHOSPHOPANTETHEINE ADENYLYLTRANSFERASE"/>
    <property type="match status" value="1"/>
</dbReference>
<keyword evidence="6 10" id="KW-0547">Nucleotide-binding</keyword>
<dbReference type="RefSeq" id="WP_193535519.1">
    <property type="nucleotide sequence ID" value="NZ_JADCLJ010000019.1"/>
</dbReference>
<dbReference type="Proteomes" id="UP001516662">
    <property type="component" value="Unassembled WGS sequence"/>
</dbReference>
<dbReference type="CDD" id="cd02165">
    <property type="entry name" value="NMNAT"/>
    <property type="match status" value="1"/>
</dbReference>
<accession>A0ABR9QHT8</accession>
<name>A0ABR9QHT8_9BACI</name>
<dbReference type="NCBIfam" id="NF000840">
    <property type="entry name" value="PRK00071.1-3"/>
    <property type="match status" value="1"/>
</dbReference>
<comment type="function">
    <text evidence="1 10">Catalyzes the reversible adenylation of nicotinate mononucleotide (NaMN) to nicotinic acid adenine dinucleotide (NaAD).</text>
</comment>
<dbReference type="EMBL" id="JADCLJ010000019">
    <property type="protein sequence ID" value="MBE4908055.1"/>
    <property type="molecule type" value="Genomic_DNA"/>
</dbReference>
<evidence type="ECO:0000313" key="13">
    <source>
        <dbReference type="Proteomes" id="UP001516662"/>
    </source>
</evidence>
<keyword evidence="3 10" id="KW-0662">Pyridine nucleotide biosynthesis</keyword>
<dbReference type="EC" id="2.7.7.18" evidence="10"/>
<evidence type="ECO:0000256" key="3">
    <source>
        <dbReference type="ARBA" id="ARBA00022642"/>
    </source>
</evidence>
<dbReference type="Gene3D" id="3.40.50.620">
    <property type="entry name" value="HUPs"/>
    <property type="match status" value="1"/>
</dbReference>
<feature type="domain" description="Cytidyltransferase-like" evidence="11">
    <location>
        <begin position="6"/>
        <end position="162"/>
    </location>
</feature>
<dbReference type="PANTHER" id="PTHR39321">
    <property type="entry name" value="NICOTINATE-NUCLEOTIDE ADENYLYLTRANSFERASE-RELATED"/>
    <property type="match status" value="1"/>
</dbReference>
<comment type="catalytic activity">
    <reaction evidence="9 10">
        <text>nicotinate beta-D-ribonucleotide + ATP + H(+) = deamido-NAD(+) + diphosphate</text>
        <dbReference type="Rhea" id="RHEA:22860"/>
        <dbReference type="ChEBI" id="CHEBI:15378"/>
        <dbReference type="ChEBI" id="CHEBI:30616"/>
        <dbReference type="ChEBI" id="CHEBI:33019"/>
        <dbReference type="ChEBI" id="CHEBI:57502"/>
        <dbReference type="ChEBI" id="CHEBI:58437"/>
        <dbReference type="EC" id="2.7.7.18"/>
    </reaction>
</comment>
<comment type="similarity">
    <text evidence="10">Belongs to the NadD family.</text>
</comment>
<sequence length="193" mass="22605">MKRIGILGGTFDPPHNGHLLMANEVLFNLGLEEIWFMPTNIPPHKKYEQHITNEDRLKLLSLAISDHPHFMLQRIELDREGPSYTYDTMKILKERYPDNNYYFIIGGDMVEYLPHWYRINDLVEIVQFVGVKRPGFAVNSNYNVIEVTVPQFEVSSSEIRSRIVKGQTTRYLLPEKVEQYIEEKNLYGTKRGS</sequence>
<dbReference type="InterPro" id="IPR014729">
    <property type="entry name" value="Rossmann-like_a/b/a_fold"/>
</dbReference>
<dbReference type="NCBIfam" id="TIGR00125">
    <property type="entry name" value="cyt_tran_rel"/>
    <property type="match status" value="1"/>
</dbReference>
<comment type="pathway">
    <text evidence="2 10">Cofactor biosynthesis; NAD(+) biosynthesis; deamido-NAD(+) from nicotinate D-ribonucleotide: step 1/1.</text>
</comment>
<evidence type="ECO:0000259" key="11">
    <source>
        <dbReference type="Pfam" id="PF01467"/>
    </source>
</evidence>
<evidence type="ECO:0000256" key="6">
    <source>
        <dbReference type="ARBA" id="ARBA00022741"/>
    </source>
</evidence>
<keyword evidence="5 10" id="KW-0548">Nucleotidyltransferase</keyword>
<dbReference type="Pfam" id="PF01467">
    <property type="entry name" value="CTP_transf_like"/>
    <property type="match status" value="1"/>
</dbReference>
<dbReference type="NCBIfam" id="NF000841">
    <property type="entry name" value="PRK00071.1-4"/>
    <property type="match status" value="1"/>
</dbReference>
<evidence type="ECO:0000256" key="10">
    <source>
        <dbReference type="HAMAP-Rule" id="MF_00244"/>
    </source>
</evidence>
<evidence type="ECO:0000313" key="12">
    <source>
        <dbReference type="EMBL" id="MBE4908055.1"/>
    </source>
</evidence>
<keyword evidence="7 10" id="KW-0067">ATP-binding</keyword>
<evidence type="ECO:0000256" key="9">
    <source>
        <dbReference type="ARBA" id="ARBA00048721"/>
    </source>
</evidence>
<proteinExistence type="inferred from homology"/>
<comment type="caution">
    <text evidence="12">The sequence shown here is derived from an EMBL/GenBank/DDBJ whole genome shotgun (WGS) entry which is preliminary data.</text>
</comment>
<dbReference type="SUPFAM" id="SSF52374">
    <property type="entry name" value="Nucleotidylyl transferase"/>
    <property type="match status" value="1"/>
</dbReference>
<evidence type="ECO:0000256" key="1">
    <source>
        <dbReference type="ARBA" id="ARBA00002324"/>
    </source>
</evidence>
<dbReference type="HAMAP" id="MF_00244">
    <property type="entry name" value="NaMN_adenylyltr"/>
    <property type="match status" value="1"/>
</dbReference>
<reference evidence="12 13" key="1">
    <citation type="submission" date="2020-10" db="EMBL/GenBank/DDBJ databases">
        <title>Bacillus sp. HD4P25, an endophyte from a halophyte.</title>
        <authorList>
            <person name="Sun J.-Q."/>
        </authorList>
    </citation>
    <scope>NUCLEOTIDE SEQUENCE [LARGE SCALE GENOMIC DNA]</scope>
    <source>
        <strain evidence="12 13">YIM 93174</strain>
    </source>
</reference>
<dbReference type="InterPro" id="IPR005248">
    <property type="entry name" value="NadD/NMNAT"/>
</dbReference>
<evidence type="ECO:0000256" key="2">
    <source>
        <dbReference type="ARBA" id="ARBA00005019"/>
    </source>
</evidence>
<evidence type="ECO:0000256" key="4">
    <source>
        <dbReference type="ARBA" id="ARBA00022679"/>
    </source>
</evidence>
<dbReference type="InterPro" id="IPR004821">
    <property type="entry name" value="Cyt_trans-like"/>
</dbReference>
<keyword evidence="8 10" id="KW-0520">NAD</keyword>
<keyword evidence="13" id="KW-1185">Reference proteome</keyword>
<dbReference type="GO" id="GO:0004515">
    <property type="term" value="F:nicotinate-nucleotide adenylyltransferase activity"/>
    <property type="evidence" value="ECO:0007669"/>
    <property type="project" value="UniProtKB-EC"/>
</dbReference>